<dbReference type="Gramene" id="GBG59679">
    <property type="protein sequence ID" value="GBG59679"/>
    <property type="gene ID" value="CBR_g49945"/>
</dbReference>
<feature type="region of interest" description="Disordered" evidence="1">
    <location>
        <begin position="1"/>
        <end position="121"/>
    </location>
</feature>
<keyword evidence="3" id="KW-1185">Reference proteome</keyword>
<evidence type="ECO:0000256" key="1">
    <source>
        <dbReference type="SAM" id="MobiDB-lite"/>
    </source>
</evidence>
<dbReference type="EMBL" id="BFEA01000005">
    <property type="protein sequence ID" value="GBG59679.1"/>
    <property type="molecule type" value="Genomic_DNA"/>
</dbReference>
<dbReference type="Proteomes" id="UP000265515">
    <property type="component" value="Unassembled WGS sequence"/>
</dbReference>
<sequence length="434" mass="44928">MPQPLSGGQHPEGGGRGNGGDHAGPGGGGDGDDSGSGSGEAKGKGPGETSSEPKGSGGKRSDEKGSGGKGSGGKGSGGKGSGGKGSGGKGTGRKRRAFGSHESSGTESRCEGSRDSDMRDEAALRSYQVRVHSHLSARTLFHDVGERKVLEGPAAGVLETSPSEYDRYASEGASIDFKSKRVFETGATKHQCHALEGASVDLESKSTPPPGKGELSQEAHVVQREEETQHWPPHEVREGLDVRVFETGASEHQCHASEGASVDVESKSAAALGEEDLLQEAHAVQWDVGLGGGESHCEGSRDSNTGDEATLGSYQVRVDSHLSARTLFHDVEDSPRRSTQHACPVQDDTLLLHLLEEGERLQSAAASVQGPCVGVLETEASECKGHALEETHAVQRDEELLQGSSGNAINIGDTDLVLHSGSPLTTQEGDIKGG</sequence>
<reference evidence="2 3" key="1">
    <citation type="journal article" date="2018" name="Cell">
        <title>The Chara Genome: Secondary Complexity and Implications for Plant Terrestrialization.</title>
        <authorList>
            <person name="Nishiyama T."/>
            <person name="Sakayama H."/>
            <person name="Vries J.D."/>
            <person name="Buschmann H."/>
            <person name="Saint-Marcoux D."/>
            <person name="Ullrich K.K."/>
            <person name="Haas F.B."/>
            <person name="Vanderstraeten L."/>
            <person name="Becker D."/>
            <person name="Lang D."/>
            <person name="Vosolsobe S."/>
            <person name="Rombauts S."/>
            <person name="Wilhelmsson P.K.I."/>
            <person name="Janitza P."/>
            <person name="Kern R."/>
            <person name="Heyl A."/>
            <person name="Rumpler F."/>
            <person name="Villalobos L.I.A.C."/>
            <person name="Clay J.M."/>
            <person name="Skokan R."/>
            <person name="Toyoda A."/>
            <person name="Suzuki Y."/>
            <person name="Kagoshima H."/>
            <person name="Schijlen E."/>
            <person name="Tajeshwar N."/>
            <person name="Catarino B."/>
            <person name="Hetherington A.J."/>
            <person name="Saltykova A."/>
            <person name="Bonnot C."/>
            <person name="Breuninger H."/>
            <person name="Symeonidi A."/>
            <person name="Radhakrishnan G.V."/>
            <person name="Van Nieuwerburgh F."/>
            <person name="Deforce D."/>
            <person name="Chang C."/>
            <person name="Karol K.G."/>
            <person name="Hedrich R."/>
            <person name="Ulvskov P."/>
            <person name="Glockner G."/>
            <person name="Delwiche C.F."/>
            <person name="Petrasek J."/>
            <person name="Van de Peer Y."/>
            <person name="Friml J."/>
            <person name="Beilby M."/>
            <person name="Dolan L."/>
            <person name="Kohara Y."/>
            <person name="Sugano S."/>
            <person name="Fujiyama A."/>
            <person name="Delaux P.-M."/>
            <person name="Quint M."/>
            <person name="TheiBen G."/>
            <person name="Hagemann M."/>
            <person name="Harholt J."/>
            <person name="Dunand C."/>
            <person name="Zachgo S."/>
            <person name="Langdale J."/>
            <person name="Maumus F."/>
            <person name="Straeten D.V.D."/>
            <person name="Gould S.B."/>
            <person name="Rensing S.A."/>
        </authorList>
    </citation>
    <scope>NUCLEOTIDE SEQUENCE [LARGE SCALE GENOMIC DNA]</scope>
    <source>
        <strain evidence="2 3">S276</strain>
    </source>
</reference>
<comment type="caution">
    <text evidence="2">The sequence shown here is derived from an EMBL/GenBank/DDBJ whole genome shotgun (WGS) entry which is preliminary data.</text>
</comment>
<organism evidence="2 3">
    <name type="scientific">Chara braunii</name>
    <name type="common">Braun's stonewort</name>
    <dbReference type="NCBI Taxonomy" id="69332"/>
    <lineage>
        <taxon>Eukaryota</taxon>
        <taxon>Viridiplantae</taxon>
        <taxon>Streptophyta</taxon>
        <taxon>Charophyceae</taxon>
        <taxon>Charales</taxon>
        <taxon>Characeae</taxon>
        <taxon>Chara</taxon>
    </lineage>
</organism>
<protein>
    <submittedName>
        <fullName evidence="2">Uncharacterized protein</fullName>
    </submittedName>
</protein>
<feature type="compositionally biased region" description="Gly residues" evidence="1">
    <location>
        <begin position="67"/>
        <end position="90"/>
    </location>
</feature>
<name>A0A388JPD2_CHABU</name>
<dbReference type="AlphaFoldDB" id="A0A388JPD2"/>
<accession>A0A388JPD2</accession>
<feature type="compositionally biased region" description="Basic and acidic residues" evidence="1">
    <location>
        <begin position="108"/>
        <end position="121"/>
    </location>
</feature>
<feature type="region of interest" description="Disordered" evidence="1">
    <location>
        <begin position="200"/>
        <end position="235"/>
    </location>
</feature>
<gene>
    <name evidence="2" type="ORF">CBR_g49945</name>
</gene>
<evidence type="ECO:0000313" key="3">
    <source>
        <dbReference type="Proteomes" id="UP000265515"/>
    </source>
</evidence>
<feature type="compositionally biased region" description="Basic and acidic residues" evidence="1">
    <location>
        <begin position="215"/>
        <end position="235"/>
    </location>
</feature>
<proteinExistence type="predicted"/>
<feature type="compositionally biased region" description="Gly residues" evidence="1">
    <location>
        <begin position="10"/>
        <end position="46"/>
    </location>
</feature>
<evidence type="ECO:0000313" key="2">
    <source>
        <dbReference type="EMBL" id="GBG59679.1"/>
    </source>
</evidence>